<evidence type="ECO:0000313" key="2">
    <source>
        <dbReference type="Proteomes" id="UP000270216"/>
    </source>
</evidence>
<dbReference type="Proteomes" id="UP000270216">
    <property type="component" value="Unassembled WGS sequence"/>
</dbReference>
<organism evidence="1 2">
    <name type="scientific">Pandoraea apista</name>
    <dbReference type="NCBI Taxonomy" id="93218"/>
    <lineage>
        <taxon>Bacteria</taxon>
        <taxon>Pseudomonadati</taxon>
        <taxon>Pseudomonadota</taxon>
        <taxon>Betaproteobacteria</taxon>
        <taxon>Burkholderiales</taxon>
        <taxon>Burkholderiaceae</taxon>
        <taxon>Pandoraea</taxon>
    </lineage>
</organism>
<reference evidence="1 2" key="1">
    <citation type="submission" date="2018-12" db="EMBL/GenBank/DDBJ databases">
        <title>Whole genome sequence of a Pandoraea apista isolate from a patient with cystic fibrosis.</title>
        <authorList>
            <person name="Kenna D.T."/>
            <person name="Turton J.F."/>
        </authorList>
    </citation>
    <scope>NUCLEOTIDE SEQUENCE [LARGE SCALE GENOMIC DNA]</scope>
    <source>
        <strain evidence="1 2">Pa13324</strain>
    </source>
</reference>
<dbReference type="EMBL" id="RWHX01000010">
    <property type="protein sequence ID" value="RSK83042.1"/>
    <property type="molecule type" value="Genomic_DNA"/>
</dbReference>
<protein>
    <submittedName>
        <fullName evidence="1">Uncharacterized protein</fullName>
    </submittedName>
</protein>
<proteinExistence type="predicted"/>
<sequence length="88" mass="9838">MKAWRNRRLQQLSLRASESVAVERPAGLPMVRVVPGAQYLPASRRTLQCLVAALSQREMCDWVCEICRSNGDETAAKLQQNCGKTATY</sequence>
<dbReference type="RefSeq" id="WP_125441997.1">
    <property type="nucleotide sequence ID" value="NZ_PYYA01000005.1"/>
</dbReference>
<name>A0ABX9ZRQ9_9BURK</name>
<gene>
    <name evidence="1" type="ORF">EJE83_08075</name>
</gene>
<comment type="caution">
    <text evidence="1">The sequence shown here is derived from an EMBL/GenBank/DDBJ whole genome shotgun (WGS) entry which is preliminary data.</text>
</comment>
<evidence type="ECO:0000313" key="1">
    <source>
        <dbReference type="EMBL" id="RSK83042.1"/>
    </source>
</evidence>
<accession>A0ABX9ZRQ9</accession>
<keyword evidence="2" id="KW-1185">Reference proteome</keyword>